<evidence type="ECO:0000313" key="2">
    <source>
        <dbReference type="EMBL" id="CAK7233766.1"/>
    </source>
</evidence>
<dbReference type="Gene3D" id="3.40.50.1820">
    <property type="entry name" value="alpha/beta hydrolase"/>
    <property type="match status" value="1"/>
</dbReference>
<sequence length="290" mass="31303">MASARFSPSTFALPDGRRLQYTLAFPSELQRPTIVLSSLLATTAAVWDDVVNVLHKNGLRALTYDHPGHGGSSVPADLQSNTLQGMADDVFALLQSLSLRTVHAWIGCSLGAATGIVFAARHPGVLNRLVVCDTISGSPGNMGAPDAFTPRVKAFHDRQATMEEGLAQTRERWLGKEYLDSHPEKAAWLAQLMSETTLDGFETCIAALLSPGFDLRKIASSVGVGKVLVVVGEKDADLPATMKYLADQIRDDGKRTVDFHVLKNAGHASFVDGFDSWCEVVVPFLLENKV</sequence>
<protein>
    <recommendedName>
        <fullName evidence="1">AB hydrolase-1 domain-containing protein</fullName>
    </recommendedName>
</protein>
<keyword evidence="3" id="KW-1185">Reference proteome</keyword>
<evidence type="ECO:0000313" key="3">
    <source>
        <dbReference type="Proteomes" id="UP001642405"/>
    </source>
</evidence>
<gene>
    <name evidence="2" type="ORF">SCUCBS95973_008707</name>
</gene>
<dbReference type="PANTHER" id="PTHR43194:SF2">
    <property type="entry name" value="PEROXISOMAL MEMBRANE PROTEIN LPX1"/>
    <property type="match status" value="1"/>
</dbReference>
<dbReference type="EMBL" id="CAWUHB010000077">
    <property type="protein sequence ID" value="CAK7233766.1"/>
    <property type="molecule type" value="Genomic_DNA"/>
</dbReference>
<dbReference type="InterPro" id="IPR029058">
    <property type="entry name" value="AB_hydrolase_fold"/>
</dbReference>
<comment type="caution">
    <text evidence="2">The sequence shown here is derived from an EMBL/GenBank/DDBJ whole genome shotgun (WGS) entry which is preliminary data.</text>
</comment>
<feature type="domain" description="AB hydrolase-1" evidence="1">
    <location>
        <begin position="41"/>
        <end position="273"/>
    </location>
</feature>
<accession>A0ABP0CRQ3</accession>
<evidence type="ECO:0000259" key="1">
    <source>
        <dbReference type="Pfam" id="PF00561"/>
    </source>
</evidence>
<reference evidence="2 3" key="1">
    <citation type="submission" date="2024-01" db="EMBL/GenBank/DDBJ databases">
        <authorList>
            <person name="Allen C."/>
            <person name="Tagirdzhanova G."/>
        </authorList>
    </citation>
    <scope>NUCLEOTIDE SEQUENCE [LARGE SCALE GENOMIC DNA]</scope>
</reference>
<dbReference type="PRINTS" id="PR00111">
    <property type="entry name" value="ABHYDROLASE"/>
</dbReference>
<dbReference type="PANTHER" id="PTHR43194">
    <property type="entry name" value="HYDROLASE ALPHA/BETA FOLD FAMILY"/>
    <property type="match status" value="1"/>
</dbReference>
<proteinExistence type="predicted"/>
<dbReference type="InterPro" id="IPR050228">
    <property type="entry name" value="Carboxylesterase_BioH"/>
</dbReference>
<dbReference type="InterPro" id="IPR000073">
    <property type="entry name" value="AB_hydrolase_1"/>
</dbReference>
<dbReference type="Pfam" id="PF00561">
    <property type="entry name" value="Abhydrolase_1"/>
    <property type="match status" value="1"/>
</dbReference>
<organism evidence="2 3">
    <name type="scientific">Sporothrix curviconia</name>
    <dbReference type="NCBI Taxonomy" id="1260050"/>
    <lineage>
        <taxon>Eukaryota</taxon>
        <taxon>Fungi</taxon>
        <taxon>Dikarya</taxon>
        <taxon>Ascomycota</taxon>
        <taxon>Pezizomycotina</taxon>
        <taxon>Sordariomycetes</taxon>
        <taxon>Sordariomycetidae</taxon>
        <taxon>Ophiostomatales</taxon>
        <taxon>Ophiostomataceae</taxon>
        <taxon>Sporothrix</taxon>
    </lineage>
</organism>
<dbReference type="Proteomes" id="UP001642405">
    <property type="component" value="Unassembled WGS sequence"/>
</dbReference>
<dbReference type="SUPFAM" id="SSF53474">
    <property type="entry name" value="alpha/beta-Hydrolases"/>
    <property type="match status" value="1"/>
</dbReference>
<name>A0ABP0CRQ3_9PEZI</name>